<gene>
    <name evidence="2" type="ORF">SAMN02745725_02895</name>
</gene>
<organism evidence="2 3">
    <name type="scientific">Pseudobutyrivibrio xylanivorans DSM 14809</name>
    <dbReference type="NCBI Taxonomy" id="1123012"/>
    <lineage>
        <taxon>Bacteria</taxon>
        <taxon>Bacillati</taxon>
        <taxon>Bacillota</taxon>
        <taxon>Clostridia</taxon>
        <taxon>Lachnospirales</taxon>
        <taxon>Lachnospiraceae</taxon>
        <taxon>Pseudobutyrivibrio</taxon>
    </lineage>
</organism>
<feature type="transmembrane region" description="Helical" evidence="1">
    <location>
        <begin position="5"/>
        <end position="25"/>
    </location>
</feature>
<feature type="transmembrane region" description="Helical" evidence="1">
    <location>
        <begin position="31"/>
        <end position="48"/>
    </location>
</feature>
<accession>A0A1M6KMF1</accession>
<name>A0A1M6KMF1_PSEXY</name>
<evidence type="ECO:0000313" key="2">
    <source>
        <dbReference type="EMBL" id="SHJ60238.1"/>
    </source>
</evidence>
<keyword evidence="1" id="KW-1133">Transmembrane helix</keyword>
<evidence type="ECO:0000256" key="1">
    <source>
        <dbReference type="SAM" id="Phobius"/>
    </source>
</evidence>
<keyword evidence="1" id="KW-0472">Membrane</keyword>
<dbReference type="EMBL" id="FQYQ01000032">
    <property type="protein sequence ID" value="SHJ60238.1"/>
    <property type="molecule type" value="Genomic_DNA"/>
</dbReference>
<proteinExistence type="predicted"/>
<keyword evidence="1" id="KW-0812">Transmembrane</keyword>
<evidence type="ECO:0008006" key="4">
    <source>
        <dbReference type="Google" id="ProtNLM"/>
    </source>
</evidence>
<sequence>MKTYILYAFTGLIVNNVLSTFWIYVLGISKYITPLLNVPITMPINFVIQKMGVQKIIRKHDTL</sequence>
<dbReference type="Proteomes" id="UP000184185">
    <property type="component" value="Unassembled WGS sequence"/>
</dbReference>
<protein>
    <recommendedName>
        <fullName evidence="4">GtrA-like protein</fullName>
    </recommendedName>
</protein>
<dbReference type="AlphaFoldDB" id="A0A1M6KMF1"/>
<evidence type="ECO:0000313" key="3">
    <source>
        <dbReference type="Proteomes" id="UP000184185"/>
    </source>
</evidence>
<keyword evidence="3" id="KW-1185">Reference proteome</keyword>
<reference evidence="2 3" key="1">
    <citation type="submission" date="2016-11" db="EMBL/GenBank/DDBJ databases">
        <authorList>
            <person name="Jaros S."/>
            <person name="Januszkiewicz K."/>
            <person name="Wedrychowicz H."/>
        </authorList>
    </citation>
    <scope>NUCLEOTIDE SEQUENCE [LARGE SCALE GENOMIC DNA]</scope>
    <source>
        <strain evidence="2 3">DSM 14809</strain>
    </source>
</reference>